<evidence type="ECO:0000313" key="6">
    <source>
        <dbReference type="EMBL" id="MEZ0491532.1"/>
    </source>
</evidence>
<dbReference type="PROSITE" id="PS00356">
    <property type="entry name" value="HTH_LACI_1"/>
    <property type="match status" value="1"/>
</dbReference>
<keyword evidence="7" id="KW-1185">Reference proteome</keyword>
<evidence type="ECO:0000256" key="1">
    <source>
        <dbReference type="ARBA" id="ARBA00023015"/>
    </source>
</evidence>
<keyword evidence="1" id="KW-0805">Transcription regulation</keyword>
<accession>A0ABV4I2V3</accession>
<dbReference type="EMBL" id="JBGGTQ010000002">
    <property type="protein sequence ID" value="MEZ0491532.1"/>
    <property type="molecule type" value="Genomic_DNA"/>
</dbReference>
<dbReference type="InterPro" id="IPR010982">
    <property type="entry name" value="Lambda_DNA-bd_dom_sf"/>
</dbReference>
<dbReference type="PROSITE" id="PS50932">
    <property type="entry name" value="HTH_LACI_2"/>
    <property type="match status" value="1"/>
</dbReference>
<evidence type="ECO:0000256" key="4">
    <source>
        <dbReference type="SAM" id="MobiDB-lite"/>
    </source>
</evidence>
<feature type="region of interest" description="Disordered" evidence="4">
    <location>
        <begin position="335"/>
        <end position="354"/>
    </location>
</feature>
<protein>
    <submittedName>
        <fullName evidence="6">LacI family DNA-binding transcriptional regulator</fullName>
    </submittedName>
</protein>
<feature type="compositionally biased region" description="Basic and acidic residues" evidence="4">
    <location>
        <begin position="344"/>
        <end position="354"/>
    </location>
</feature>
<dbReference type="SUPFAM" id="SSF53822">
    <property type="entry name" value="Periplasmic binding protein-like I"/>
    <property type="match status" value="1"/>
</dbReference>
<dbReference type="SUPFAM" id="SSF47413">
    <property type="entry name" value="lambda repressor-like DNA-binding domains"/>
    <property type="match status" value="1"/>
</dbReference>
<dbReference type="CDD" id="cd06288">
    <property type="entry name" value="PBP1_sucrose_transcription_regulator"/>
    <property type="match status" value="1"/>
</dbReference>
<gene>
    <name evidence="6" type="ORF">AB2L28_04705</name>
</gene>
<dbReference type="Pfam" id="PF13377">
    <property type="entry name" value="Peripla_BP_3"/>
    <property type="match status" value="1"/>
</dbReference>
<dbReference type="PANTHER" id="PTHR30146">
    <property type="entry name" value="LACI-RELATED TRANSCRIPTIONAL REPRESSOR"/>
    <property type="match status" value="1"/>
</dbReference>
<reference evidence="6 7" key="1">
    <citation type="submission" date="2024-07" db="EMBL/GenBank/DDBJ databases">
        <authorList>
            <person name="Thanompreechachai J."/>
            <person name="Duangmal K."/>
        </authorList>
    </citation>
    <scope>NUCLEOTIDE SEQUENCE [LARGE SCALE GENOMIC DNA]</scope>
    <source>
        <strain evidence="6 7">TBRC 1896</strain>
    </source>
</reference>
<comment type="caution">
    <text evidence="6">The sequence shown here is derived from an EMBL/GenBank/DDBJ whole genome shotgun (WGS) entry which is preliminary data.</text>
</comment>
<dbReference type="InterPro" id="IPR046335">
    <property type="entry name" value="LacI/GalR-like_sensor"/>
</dbReference>
<evidence type="ECO:0000256" key="2">
    <source>
        <dbReference type="ARBA" id="ARBA00023125"/>
    </source>
</evidence>
<dbReference type="Gene3D" id="3.40.50.2300">
    <property type="match status" value="2"/>
</dbReference>
<dbReference type="GO" id="GO:0003677">
    <property type="term" value="F:DNA binding"/>
    <property type="evidence" value="ECO:0007669"/>
    <property type="project" value="UniProtKB-KW"/>
</dbReference>
<sequence length="354" mass="37563">MRVSAGRDQPSRAVTLRDVARLAEVSTATASKALNGRPDVNPGTRARVLAAAERLSFSPNAMARGLSAGRSGTVGLLTSDLEGRFSLPILMGAEDAFGADRTSLFLCDARGDAIREQHHLRALLSRQVDGLIVVGARPDSRRSLGPNLPVPVVYAYSPSQDAADLSIVCDNVAGGRLAVDHLLACGRTRIAHITGDPGYGASHDRARGARDRLAEAGLELVGDGVWFGSWTESWGRRATRLLLEQTRELDAVFAGSDQIARGVLDVLQEEGLRVPEDVQVIGFDNWEVIAGESRPALSTVDMQLEALGRRAAQSLTAAIAGNPGAGTVELGCRVVQRDSTTPRGNDRDLPPRPG</sequence>
<dbReference type="Proteomes" id="UP001566476">
    <property type="component" value="Unassembled WGS sequence"/>
</dbReference>
<keyword evidence="3" id="KW-0804">Transcription</keyword>
<dbReference type="CDD" id="cd01392">
    <property type="entry name" value="HTH_LacI"/>
    <property type="match status" value="1"/>
</dbReference>
<keyword evidence="2 6" id="KW-0238">DNA-binding</keyword>
<dbReference type="RefSeq" id="WP_370717851.1">
    <property type="nucleotide sequence ID" value="NZ_JBGGTQ010000002.1"/>
</dbReference>
<dbReference type="InterPro" id="IPR000843">
    <property type="entry name" value="HTH_LacI"/>
</dbReference>
<evidence type="ECO:0000313" key="7">
    <source>
        <dbReference type="Proteomes" id="UP001566476"/>
    </source>
</evidence>
<proteinExistence type="predicted"/>
<evidence type="ECO:0000256" key="3">
    <source>
        <dbReference type="ARBA" id="ARBA00023163"/>
    </source>
</evidence>
<dbReference type="Pfam" id="PF00356">
    <property type="entry name" value="LacI"/>
    <property type="match status" value="1"/>
</dbReference>
<dbReference type="PANTHER" id="PTHR30146:SF109">
    <property type="entry name" value="HTH-TYPE TRANSCRIPTIONAL REGULATOR GALS"/>
    <property type="match status" value="1"/>
</dbReference>
<dbReference type="InterPro" id="IPR028082">
    <property type="entry name" value="Peripla_BP_I"/>
</dbReference>
<feature type="domain" description="HTH lacI-type" evidence="5">
    <location>
        <begin position="14"/>
        <end position="68"/>
    </location>
</feature>
<dbReference type="SMART" id="SM00354">
    <property type="entry name" value="HTH_LACI"/>
    <property type="match status" value="1"/>
</dbReference>
<name>A0ABV4I2V3_9ACTN</name>
<dbReference type="Gene3D" id="1.10.260.40">
    <property type="entry name" value="lambda repressor-like DNA-binding domains"/>
    <property type="match status" value="1"/>
</dbReference>
<evidence type="ECO:0000259" key="5">
    <source>
        <dbReference type="PROSITE" id="PS50932"/>
    </source>
</evidence>
<organism evidence="6 7">
    <name type="scientific">Kineococcus mangrovi</name>
    <dbReference type="NCBI Taxonomy" id="1660183"/>
    <lineage>
        <taxon>Bacteria</taxon>
        <taxon>Bacillati</taxon>
        <taxon>Actinomycetota</taxon>
        <taxon>Actinomycetes</taxon>
        <taxon>Kineosporiales</taxon>
        <taxon>Kineosporiaceae</taxon>
        <taxon>Kineococcus</taxon>
    </lineage>
</organism>